<keyword evidence="1" id="KW-1133">Transmembrane helix</keyword>
<evidence type="ECO:0000256" key="1">
    <source>
        <dbReference type="SAM" id="Phobius"/>
    </source>
</evidence>
<organism evidence="2">
    <name type="scientific">Anguilla anguilla</name>
    <name type="common">European freshwater eel</name>
    <name type="synonym">Muraena anguilla</name>
    <dbReference type="NCBI Taxonomy" id="7936"/>
    <lineage>
        <taxon>Eukaryota</taxon>
        <taxon>Metazoa</taxon>
        <taxon>Chordata</taxon>
        <taxon>Craniata</taxon>
        <taxon>Vertebrata</taxon>
        <taxon>Euteleostomi</taxon>
        <taxon>Actinopterygii</taxon>
        <taxon>Neopterygii</taxon>
        <taxon>Teleostei</taxon>
        <taxon>Anguilliformes</taxon>
        <taxon>Anguillidae</taxon>
        <taxon>Anguilla</taxon>
    </lineage>
</organism>
<feature type="transmembrane region" description="Helical" evidence="1">
    <location>
        <begin position="20"/>
        <end position="43"/>
    </location>
</feature>
<accession>A0A0E9RVF2</accession>
<sequence length="44" mass="4988">MDMGMPLQVFSSINVFLGFLQLVLPFFPSMFICHLAFLSFLACN</sequence>
<dbReference type="EMBL" id="GBXM01075815">
    <property type="protein sequence ID" value="JAH32762.1"/>
    <property type="molecule type" value="Transcribed_RNA"/>
</dbReference>
<keyword evidence="1" id="KW-0472">Membrane</keyword>
<dbReference type="AlphaFoldDB" id="A0A0E9RVF2"/>
<evidence type="ECO:0000313" key="2">
    <source>
        <dbReference type="EMBL" id="JAH32762.1"/>
    </source>
</evidence>
<reference evidence="2" key="2">
    <citation type="journal article" date="2015" name="Fish Shellfish Immunol.">
        <title>Early steps in the European eel (Anguilla anguilla)-Vibrio vulnificus interaction in the gills: Role of the RtxA13 toxin.</title>
        <authorList>
            <person name="Callol A."/>
            <person name="Pajuelo D."/>
            <person name="Ebbesson L."/>
            <person name="Teles M."/>
            <person name="MacKenzie S."/>
            <person name="Amaro C."/>
        </authorList>
    </citation>
    <scope>NUCLEOTIDE SEQUENCE</scope>
</reference>
<name>A0A0E9RVF2_ANGAN</name>
<proteinExistence type="predicted"/>
<reference evidence="2" key="1">
    <citation type="submission" date="2014-11" db="EMBL/GenBank/DDBJ databases">
        <authorList>
            <person name="Amaro Gonzalez C."/>
        </authorList>
    </citation>
    <scope>NUCLEOTIDE SEQUENCE</scope>
</reference>
<protein>
    <submittedName>
        <fullName evidence="2">Uncharacterized protein</fullName>
    </submittedName>
</protein>
<keyword evidence="1" id="KW-0812">Transmembrane</keyword>